<feature type="domain" description="C-CAP/cofactor C-like" evidence="7">
    <location>
        <begin position="185"/>
        <end position="313"/>
    </location>
</feature>
<dbReference type="EMBL" id="WNWR01000216">
    <property type="protein sequence ID" value="KAE9988248.1"/>
    <property type="molecule type" value="Genomic_DNA"/>
</dbReference>
<comment type="caution">
    <text evidence="8">The sequence shown here is derived from an EMBL/GenBank/DDBJ whole genome shotgun (WGS) entry which is preliminary data.</text>
</comment>
<name>A0A8H3VJR6_VENIN</name>
<evidence type="ECO:0000313" key="8">
    <source>
        <dbReference type="EMBL" id="KAE9988248.1"/>
    </source>
</evidence>
<dbReference type="InterPro" id="IPR038397">
    <property type="entry name" value="TBCC_N_sf"/>
</dbReference>
<evidence type="ECO:0000313" key="9">
    <source>
        <dbReference type="Proteomes" id="UP000490939"/>
    </source>
</evidence>
<evidence type="ECO:0000259" key="7">
    <source>
        <dbReference type="PROSITE" id="PS51329"/>
    </source>
</evidence>
<organism evidence="8 9">
    <name type="scientific">Venturia inaequalis</name>
    <name type="common">Apple scab fungus</name>
    <dbReference type="NCBI Taxonomy" id="5025"/>
    <lineage>
        <taxon>Eukaryota</taxon>
        <taxon>Fungi</taxon>
        <taxon>Dikarya</taxon>
        <taxon>Ascomycota</taxon>
        <taxon>Pezizomycotina</taxon>
        <taxon>Dothideomycetes</taxon>
        <taxon>Pleosporomycetidae</taxon>
        <taxon>Venturiales</taxon>
        <taxon>Venturiaceae</taxon>
        <taxon>Venturia</taxon>
    </lineage>
</organism>
<dbReference type="InterPro" id="IPR031925">
    <property type="entry name" value="TBCC_N"/>
</dbReference>
<dbReference type="PANTHER" id="PTHR15139:SF0">
    <property type="entry name" value="TUBULIN-SPECIFIC CHAPERONE C"/>
    <property type="match status" value="1"/>
</dbReference>
<dbReference type="InterPro" id="IPR027684">
    <property type="entry name" value="TBCC"/>
</dbReference>
<dbReference type="PROSITE" id="PS51329">
    <property type="entry name" value="C_CAP_COFACTOR_C"/>
    <property type="match status" value="1"/>
</dbReference>
<protein>
    <recommendedName>
        <fullName evidence="7">C-CAP/cofactor C-like domain-containing protein</fullName>
    </recommendedName>
</protein>
<dbReference type="Gene3D" id="1.20.58.1250">
    <property type="entry name" value="Tubulin Binding Cofactor C, N-terminal domain"/>
    <property type="match status" value="1"/>
</dbReference>
<evidence type="ECO:0000256" key="6">
    <source>
        <dbReference type="SAM" id="MobiDB-lite"/>
    </source>
</evidence>
<keyword evidence="9" id="KW-1185">Reference proteome</keyword>
<evidence type="ECO:0000256" key="2">
    <source>
        <dbReference type="ARBA" id="ARBA00008848"/>
    </source>
</evidence>
<sequence>MASSVPDSSEPGFKDRFFDYFKQETSALQEQIENLSKISPTGTDRLDAVNHSLAGIAKLQREVSDASSQLPAHNQKSYSDQIKQLTEKLQKAREASAPRQKFSFKNSRKITTSVPSPPSATSTSQIPIESSPHRPVASPEEPQDEGSYNATLRFSTDRSIRRPSFTHASSINISTQKDIHVTIPPSAKNAITTSTIHNITNCIIDISILLRSPTSSFATMNITNISESLIVAGRVKGALHITGMKNSTIVASTGQLRMHQCENVSVYLRCSSDPIIEHCKRVRFAPLPSCFTQNENVEVETVNRWNQVQDFQWIKAEHSPNWCEILPDDRVGDEVWRNVIGGDENVGIEERLKIVEGGKV</sequence>
<comment type="subcellular location">
    <subcellularLocation>
        <location evidence="1">Cytoplasm</location>
    </subcellularLocation>
</comment>
<feature type="region of interest" description="Disordered" evidence="6">
    <location>
        <begin position="91"/>
        <end position="149"/>
    </location>
</feature>
<dbReference type="AlphaFoldDB" id="A0A8H3VJR6"/>
<dbReference type="GO" id="GO:0007021">
    <property type="term" value="P:tubulin complex assembly"/>
    <property type="evidence" value="ECO:0007669"/>
    <property type="project" value="TreeGrafter"/>
</dbReference>
<evidence type="ECO:0000256" key="1">
    <source>
        <dbReference type="ARBA" id="ARBA00004496"/>
    </source>
</evidence>
<dbReference type="Pfam" id="PF16752">
    <property type="entry name" value="TBCC_N"/>
    <property type="match status" value="1"/>
</dbReference>
<keyword evidence="3" id="KW-0963">Cytoplasm</keyword>
<dbReference type="InterPro" id="IPR016098">
    <property type="entry name" value="CAP/MinC_C"/>
</dbReference>
<dbReference type="GO" id="GO:0005737">
    <property type="term" value="C:cytoplasm"/>
    <property type="evidence" value="ECO:0007669"/>
    <property type="project" value="UniProtKB-SubCell"/>
</dbReference>
<proteinExistence type="inferred from homology"/>
<evidence type="ECO:0000256" key="4">
    <source>
        <dbReference type="ARBA" id="ARBA00022990"/>
    </source>
</evidence>
<dbReference type="Gene3D" id="2.160.20.70">
    <property type="match status" value="1"/>
</dbReference>
<comment type="similarity">
    <text evidence="2">Belongs to the TBCC family.</text>
</comment>
<reference evidence="8 9" key="1">
    <citation type="submission" date="2019-07" db="EMBL/GenBank/DDBJ databases">
        <title>Venturia inaequalis Genome Resource.</title>
        <authorList>
            <person name="Lichtner F.J."/>
        </authorList>
    </citation>
    <scope>NUCLEOTIDE SEQUENCE [LARGE SCALE GENOMIC DNA]</scope>
    <source>
        <strain evidence="8 9">DMI_063113</strain>
    </source>
</reference>
<dbReference type="GO" id="GO:0007023">
    <property type="term" value="P:post-chaperonin tubulin folding pathway"/>
    <property type="evidence" value="ECO:0007669"/>
    <property type="project" value="InterPro"/>
</dbReference>
<dbReference type="Pfam" id="PF07986">
    <property type="entry name" value="TBCC"/>
    <property type="match status" value="1"/>
</dbReference>
<comment type="subunit">
    <text evidence="5">Supercomplex made of cofactors A to E. Cofactors A and D function by capturing and stabilizing tubulin in a quasi-native conformation. Cofactor E binds to the cofactor D-tubulin complex; interaction with cofactor C then causes the release of tubulin polypeptides that are committed to the native state.</text>
</comment>
<dbReference type="InterPro" id="IPR012945">
    <property type="entry name" value="Tubulin-bd_cofactor_C_dom"/>
</dbReference>
<evidence type="ECO:0000256" key="5">
    <source>
        <dbReference type="ARBA" id="ARBA00026055"/>
    </source>
</evidence>
<evidence type="ECO:0000256" key="3">
    <source>
        <dbReference type="ARBA" id="ARBA00022490"/>
    </source>
</evidence>
<dbReference type="InterPro" id="IPR017901">
    <property type="entry name" value="C-CAP_CF_C-like"/>
</dbReference>
<gene>
    <name evidence="8" type="ORF">EG327_003422</name>
</gene>
<keyword evidence="4" id="KW-0007">Acetylation</keyword>
<dbReference type="Proteomes" id="UP000490939">
    <property type="component" value="Unassembled WGS sequence"/>
</dbReference>
<feature type="compositionally biased region" description="Low complexity" evidence="6">
    <location>
        <begin position="110"/>
        <end position="128"/>
    </location>
</feature>
<accession>A0A8H3VJR6</accession>
<dbReference type="PANTHER" id="PTHR15139">
    <property type="entry name" value="TUBULIN FOLDING COFACTOR C"/>
    <property type="match status" value="1"/>
</dbReference>
<dbReference type="GO" id="GO:0015631">
    <property type="term" value="F:tubulin binding"/>
    <property type="evidence" value="ECO:0007669"/>
    <property type="project" value="InterPro"/>
</dbReference>